<feature type="domain" description="Chitin-binding type-2" evidence="2">
    <location>
        <begin position="454"/>
        <end position="513"/>
    </location>
</feature>
<dbReference type="InterPro" id="IPR036508">
    <property type="entry name" value="Chitin-bd_dom_sf"/>
</dbReference>
<dbReference type="PROSITE" id="PS50940">
    <property type="entry name" value="CHIT_BIND_II"/>
    <property type="match status" value="1"/>
</dbReference>
<feature type="compositionally biased region" description="Basic and acidic residues" evidence="1">
    <location>
        <begin position="559"/>
        <end position="573"/>
    </location>
</feature>
<protein>
    <recommendedName>
        <fullName evidence="2">Chitin-binding type-2 domain-containing protein</fullName>
    </recommendedName>
</protein>
<evidence type="ECO:0000256" key="1">
    <source>
        <dbReference type="SAM" id="MobiDB-lite"/>
    </source>
</evidence>
<feature type="non-terminal residue" evidence="3">
    <location>
        <position position="1"/>
    </location>
</feature>
<dbReference type="Gene3D" id="2.170.140.10">
    <property type="entry name" value="Chitin binding domain"/>
    <property type="match status" value="1"/>
</dbReference>
<reference evidence="3" key="1">
    <citation type="journal article" date="2023" name="IScience">
        <title>Live-bearing cockroach genome reveals convergent evolutionary mechanisms linked to viviparity in insects and beyond.</title>
        <authorList>
            <person name="Fouks B."/>
            <person name="Harrison M.C."/>
            <person name="Mikhailova A.A."/>
            <person name="Marchal E."/>
            <person name="English S."/>
            <person name="Carruthers M."/>
            <person name="Jennings E.C."/>
            <person name="Chiamaka E.L."/>
            <person name="Frigard R.A."/>
            <person name="Pippel M."/>
            <person name="Attardo G.M."/>
            <person name="Benoit J.B."/>
            <person name="Bornberg-Bauer E."/>
            <person name="Tobe S.S."/>
        </authorList>
    </citation>
    <scope>NUCLEOTIDE SEQUENCE</scope>
    <source>
        <strain evidence="3">Stay&amp;Tobe</strain>
    </source>
</reference>
<dbReference type="SUPFAM" id="SSF57625">
    <property type="entry name" value="Invertebrate chitin-binding proteins"/>
    <property type="match status" value="1"/>
</dbReference>
<organism evidence="3 4">
    <name type="scientific">Diploptera punctata</name>
    <name type="common">Pacific beetle cockroach</name>
    <dbReference type="NCBI Taxonomy" id="6984"/>
    <lineage>
        <taxon>Eukaryota</taxon>
        <taxon>Metazoa</taxon>
        <taxon>Ecdysozoa</taxon>
        <taxon>Arthropoda</taxon>
        <taxon>Hexapoda</taxon>
        <taxon>Insecta</taxon>
        <taxon>Pterygota</taxon>
        <taxon>Neoptera</taxon>
        <taxon>Polyneoptera</taxon>
        <taxon>Dictyoptera</taxon>
        <taxon>Blattodea</taxon>
        <taxon>Blaberoidea</taxon>
        <taxon>Blaberidae</taxon>
        <taxon>Diplopterinae</taxon>
        <taxon>Diploptera</taxon>
    </lineage>
</organism>
<dbReference type="Pfam" id="PF01607">
    <property type="entry name" value="CBM_14"/>
    <property type="match status" value="1"/>
</dbReference>
<sequence length="602" mass="68689">MLLFIATKILHDAGLNWRHKVDNRNLKRAIFEQEKINERFRRLIPYMTFYFAQQNFGNRPQYQDLNAAVPIIPVTNNKLSSIPQYQGNLVVPSTYLLQYTPKQTSQQNSQRYPTPSQQITNERLKQLIPRPFTPSNNGNNINIQNSNQYKEPSSQPIYQAQPIKDYVTPRTVTQSEYDSERSKTISQVIDILQAIRKLPQRVTPENREQTLLQLIDILQQTNQLPTNTLNNLAKVLNRIPQYSNIYESLSAPVSQTPQITPVTSRPKYYIYANNPNSAITKSLLQTYNKPNYVSKISQITTPIPEQVQNIDDYENYDDQTPQLPIQKPKQPIISRPLPIFTQSIPVSTAAPVVANDLQNYDYTSDEIPDKENSNKPQILTTVPVKNPETSTPIPENVQNIDDLKTYNYATKVPKPNHFRGPTTTQIFPAPNSEGGTPGRPGIDYPIYSSIPETTFNCKNQRYKGFFGDPDTSCQVWHYCDLNGGQASFLCPNGTVFSQVGLTCDWWFNVRCSSTPQLYVLNERLYKYILPVAPSFPEDFSGPLVDQYLTLKFREIENKKKMKESNTNKTETAKPSKASTTQKAYSGNPLHLSTNPSPLHHPY</sequence>
<dbReference type="EMBL" id="JASPKZ010008365">
    <property type="protein sequence ID" value="KAJ9579965.1"/>
    <property type="molecule type" value="Genomic_DNA"/>
</dbReference>
<keyword evidence="4" id="KW-1185">Reference proteome</keyword>
<evidence type="ECO:0000313" key="4">
    <source>
        <dbReference type="Proteomes" id="UP001233999"/>
    </source>
</evidence>
<evidence type="ECO:0000259" key="2">
    <source>
        <dbReference type="PROSITE" id="PS50940"/>
    </source>
</evidence>
<dbReference type="GO" id="GO:0008061">
    <property type="term" value="F:chitin binding"/>
    <property type="evidence" value="ECO:0007669"/>
    <property type="project" value="InterPro"/>
</dbReference>
<feature type="region of interest" description="Disordered" evidence="1">
    <location>
        <begin position="559"/>
        <end position="602"/>
    </location>
</feature>
<dbReference type="GO" id="GO:0005576">
    <property type="term" value="C:extracellular region"/>
    <property type="evidence" value="ECO:0007669"/>
    <property type="project" value="InterPro"/>
</dbReference>
<dbReference type="InterPro" id="IPR052976">
    <property type="entry name" value="Scoloptoxin-like"/>
</dbReference>
<gene>
    <name evidence="3" type="ORF">L9F63_004348</name>
</gene>
<proteinExistence type="predicted"/>
<dbReference type="InterPro" id="IPR002557">
    <property type="entry name" value="Chitin-bd_dom"/>
</dbReference>
<feature type="compositionally biased region" description="Polar residues" evidence="1">
    <location>
        <begin position="576"/>
        <end position="596"/>
    </location>
</feature>
<evidence type="ECO:0000313" key="3">
    <source>
        <dbReference type="EMBL" id="KAJ9579965.1"/>
    </source>
</evidence>
<reference evidence="3" key="2">
    <citation type="submission" date="2023-05" db="EMBL/GenBank/DDBJ databases">
        <authorList>
            <person name="Fouks B."/>
        </authorList>
    </citation>
    <scope>NUCLEOTIDE SEQUENCE</scope>
    <source>
        <strain evidence="3">Stay&amp;Tobe</strain>
        <tissue evidence="3">Testes</tissue>
    </source>
</reference>
<dbReference type="AlphaFoldDB" id="A0AAD7ZG16"/>
<dbReference type="PANTHER" id="PTHR22933">
    <property type="entry name" value="FI18007P1-RELATED"/>
    <property type="match status" value="1"/>
</dbReference>
<dbReference type="Proteomes" id="UP001233999">
    <property type="component" value="Unassembled WGS sequence"/>
</dbReference>
<accession>A0AAD7ZG16</accession>
<name>A0AAD7ZG16_DIPPU</name>
<comment type="caution">
    <text evidence="3">The sequence shown here is derived from an EMBL/GenBank/DDBJ whole genome shotgun (WGS) entry which is preliminary data.</text>
</comment>
<dbReference type="SMART" id="SM00494">
    <property type="entry name" value="ChtBD2"/>
    <property type="match status" value="1"/>
</dbReference>
<dbReference type="PANTHER" id="PTHR22933:SF18">
    <property type="match status" value="1"/>
</dbReference>